<evidence type="ECO:0000256" key="1">
    <source>
        <dbReference type="ARBA" id="ARBA00022723"/>
    </source>
</evidence>
<evidence type="ECO:0000256" key="2">
    <source>
        <dbReference type="ARBA" id="ARBA00022771"/>
    </source>
</evidence>
<accession>A0A1R2BT07</accession>
<dbReference type="OrthoDB" id="6105938at2759"/>
<sequence>MDPIKKPEHNKNSAKNPFVSTHHNEDLIMQDNPNFYEPSIILEDSSLSLANEANALANTKNLINKFICPQCNSNYNLGLLKPINLCCKTMCYKCVFTLLERKIPLCQLHQITNLNFIQPNYTLLNKLKLLDDNNKILNKIETRKQGENETILNGTCDSCQVEDEKLLKLPNMKNGICSKCKLFYLAHKIYIEDFKCVNSHRMLETTQGIVTNSSPCNMCHYNPGTTIHCYKCEIHFCWQCSEILKTMISNAIYLSCRCGYEIVWKHHKNLKYCSQCQRGVKDFGTFSCGKCGDGYCYRCLGEINIELYCDRCYQVLDKSIKPVTIGCRHTFCPSCIEVITNVEEKIAVCPIDGHRVHVFHYNQYNNELESISKLICKDDHIFSCALPLKRICDVCFKTSKNIIWKCDACYFLVCGECKKKQENTECVRNDFVKCRSGHYFREKNDCSDENPEKVAKCLYCKNIVDMNFFCCFPCSEIMCAKCFQLLENYSKNLNMKCLCGRNPKWSSHFPIKKCSLCSKISDPRYFGCIDCQQIFCFQCFCNIQNIVCPICNTHFNDNLGYWDLQTCGCIYCARCIENSPGRLCIKHPSTFIKHFVLLPEPLDQGDSYDRIQGLFIPECEFHAFGKVYPSQILCDICLKTRDKLWKCENCSILACSPCREWHENSELISKSTLQCVKGHTLRKTQNAEQFYNRKGKFLCDGCLEKTKGKSAHCHICKVDYCNNCCKYIETLATSLPFITSKNNGKLIWKPKKIIKKCSGCDKPYNKLGSFICCKTWGKYCIKCMLKFTKAKCFNCQTQFLTNFSVPLCLNEKTALMLSQKYNEEYLKLGKKKNDPKGQKKIILESQLALVCMTCIESDPIISSFLEENLEGAYTTINVLPPTDITKLKLECKEHNYQIMSKSRLQCEICDKKKQILYLCTECEQLACQTCAEWMKKTTCFNKTEIRCYEGHILRKLNLSISENIKCQVCQQATNKIRHCKKCELTWCLGCLKSLRKILLSSTKAICNCGGILYWRSNKGHRKCSNCGNENYKSGCFLCMNCEHIKCMRCVSDSMREILLE</sequence>
<feature type="domain" description="RING-type" evidence="5">
    <location>
        <begin position="514"/>
        <end position="552"/>
    </location>
</feature>
<evidence type="ECO:0000313" key="6">
    <source>
        <dbReference type="EMBL" id="OMJ79938.1"/>
    </source>
</evidence>
<dbReference type="PROSITE" id="PS50089">
    <property type="entry name" value="ZF_RING_2"/>
    <property type="match status" value="2"/>
</dbReference>
<dbReference type="AlphaFoldDB" id="A0A1R2BT07"/>
<evidence type="ECO:0000313" key="7">
    <source>
        <dbReference type="Proteomes" id="UP000187209"/>
    </source>
</evidence>
<keyword evidence="7" id="KW-1185">Reference proteome</keyword>
<gene>
    <name evidence="6" type="ORF">SteCoe_19922</name>
</gene>
<dbReference type="GO" id="GO:0008270">
    <property type="term" value="F:zinc ion binding"/>
    <property type="evidence" value="ECO:0007669"/>
    <property type="project" value="UniProtKB-KW"/>
</dbReference>
<dbReference type="SUPFAM" id="SSF57850">
    <property type="entry name" value="RING/U-box"/>
    <property type="match status" value="1"/>
</dbReference>
<feature type="domain" description="RING-type" evidence="5">
    <location>
        <begin position="309"/>
        <end position="352"/>
    </location>
</feature>
<dbReference type="Gene3D" id="3.30.40.10">
    <property type="entry name" value="Zinc/RING finger domain, C3HC4 (zinc finger)"/>
    <property type="match status" value="1"/>
</dbReference>
<dbReference type="InterPro" id="IPR013083">
    <property type="entry name" value="Znf_RING/FYVE/PHD"/>
</dbReference>
<dbReference type="SMART" id="SM00184">
    <property type="entry name" value="RING"/>
    <property type="match status" value="2"/>
</dbReference>
<name>A0A1R2BT07_9CILI</name>
<comment type="caution">
    <text evidence="6">The sequence shown here is derived from an EMBL/GenBank/DDBJ whole genome shotgun (WGS) entry which is preliminary data.</text>
</comment>
<evidence type="ECO:0000256" key="4">
    <source>
        <dbReference type="PROSITE-ProRule" id="PRU00175"/>
    </source>
</evidence>
<protein>
    <recommendedName>
        <fullName evidence="5">RING-type domain-containing protein</fullName>
    </recommendedName>
</protein>
<dbReference type="InterPro" id="IPR001841">
    <property type="entry name" value="Znf_RING"/>
</dbReference>
<proteinExistence type="predicted"/>
<keyword evidence="2 4" id="KW-0863">Zinc-finger</keyword>
<evidence type="ECO:0000259" key="5">
    <source>
        <dbReference type="PROSITE" id="PS50089"/>
    </source>
</evidence>
<reference evidence="6 7" key="1">
    <citation type="submission" date="2016-11" db="EMBL/GenBank/DDBJ databases">
        <title>The macronuclear genome of Stentor coeruleus: a giant cell with tiny introns.</title>
        <authorList>
            <person name="Slabodnick M."/>
            <person name="Ruby J.G."/>
            <person name="Reiff S.B."/>
            <person name="Swart E.C."/>
            <person name="Gosai S."/>
            <person name="Prabakaran S."/>
            <person name="Witkowska E."/>
            <person name="Larue G.E."/>
            <person name="Fisher S."/>
            <person name="Freeman R.M."/>
            <person name="Gunawardena J."/>
            <person name="Chu W."/>
            <person name="Stover N.A."/>
            <person name="Gregory B.D."/>
            <person name="Nowacki M."/>
            <person name="Derisi J."/>
            <person name="Roy S.W."/>
            <person name="Marshall W.F."/>
            <person name="Sood P."/>
        </authorList>
    </citation>
    <scope>NUCLEOTIDE SEQUENCE [LARGE SCALE GENOMIC DNA]</scope>
    <source>
        <strain evidence="6">WM001</strain>
    </source>
</reference>
<dbReference type="InterPro" id="IPR017907">
    <property type="entry name" value="Znf_RING_CS"/>
</dbReference>
<dbReference type="EMBL" id="MPUH01000447">
    <property type="protein sequence ID" value="OMJ79938.1"/>
    <property type="molecule type" value="Genomic_DNA"/>
</dbReference>
<dbReference type="Proteomes" id="UP000187209">
    <property type="component" value="Unassembled WGS sequence"/>
</dbReference>
<dbReference type="PROSITE" id="PS00518">
    <property type="entry name" value="ZF_RING_1"/>
    <property type="match status" value="1"/>
</dbReference>
<evidence type="ECO:0000256" key="3">
    <source>
        <dbReference type="ARBA" id="ARBA00022833"/>
    </source>
</evidence>
<keyword evidence="1" id="KW-0479">Metal-binding</keyword>
<organism evidence="6 7">
    <name type="scientific">Stentor coeruleus</name>
    <dbReference type="NCBI Taxonomy" id="5963"/>
    <lineage>
        <taxon>Eukaryota</taxon>
        <taxon>Sar</taxon>
        <taxon>Alveolata</taxon>
        <taxon>Ciliophora</taxon>
        <taxon>Postciliodesmatophora</taxon>
        <taxon>Heterotrichea</taxon>
        <taxon>Heterotrichida</taxon>
        <taxon>Stentoridae</taxon>
        <taxon>Stentor</taxon>
    </lineage>
</organism>
<keyword evidence="3" id="KW-0862">Zinc</keyword>